<evidence type="ECO:0000313" key="2">
    <source>
        <dbReference type="Proteomes" id="UP000215914"/>
    </source>
</evidence>
<keyword evidence="2" id="KW-1185">Reference proteome</keyword>
<reference evidence="2" key="1">
    <citation type="journal article" date="2017" name="Nature">
        <title>The sunflower genome provides insights into oil metabolism, flowering and Asterid evolution.</title>
        <authorList>
            <person name="Badouin H."/>
            <person name="Gouzy J."/>
            <person name="Grassa C.J."/>
            <person name="Murat F."/>
            <person name="Staton S.E."/>
            <person name="Cottret L."/>
            <person name="Lelandais-Briere C."/>
            <person name="Owens G.L."/>
            <person name="Carrere S."/>
            <person name="Mayjonade B."/>
            <person name="Legrand L."/>
            <person name="Gill N."/>
            <person name="Kane N.C."/>
            <person name="Bowers J.E."/>
            <person name="Hubner S."/>
            <person name="Bellec A."/>
            <person name="Berard A."/>
            <person name="Berges H."/>
            <person name="Blanchet N."/>
            <person name="Boniface M.C."/>
            <person name="Brunel D."/>
            <person name="Catrice O."/>
            <person name="Chaidir N."/>
            <person name="Claudel C."/>
            <person name="Donnadieu C."/>
            <person name="Faraut T."/>
            <person name="Fievet G."/>
            <person name="Helmstetter N."/>
            <person name="King M."/>
            <person name="Knapp S.J."/>
            <person name="Lai Z."/>
            <person name="Le Paslier M.C."/>
            <person name="Lippi Y."/>
            <person name="Lorenzon L."/>
            <person name="Mandel J.R."/>
            <person name="Marage G."/>
            <person name="Marchand G."/>
            <person name="Marquand E."/>
            <person name="Bret-Mestries E."/>
            <person name="Morien E."/>
            <person name="Nambeesan S."/>
            <person name="Nguyen T."/>
            <person name="Pegot-Espagnet P."/>
            <person name="Pouilly N."/>
            <person name="Raftis F."/>
            <person name="Sallet E."/>
            <person name="Schiex T."/>
            <person name="Thomas J."/>
            <person name="Vandecasteele C."/>
            <person name="Vares D."/>
            <person name="Vear F."/>
            <person name="Vautrin S."/>
            <person name="Crespi M."/>
            <person name="Mangin B."/>
            <person name="Burke J.M."/>
            <person name="Salse J."/>
            <person name="Munos S."/>
            <person name="Vincourt P."/>
            <person name="Rieseberg L.H."/>
            <person name="Langlade N.B."/>
        </authorList>
    </citation>
    <scope>NUCLEOTIDE SEQUENCE [LARGE SCALE GENOMIC DNA]</scope>
    <source>
        <strain evidence="2">cv. SF193</strain>
    </source>
</reference>
<sequence>MEPLKTKTDEQVKERTLRLGSRTFKFSLSVIWWLQPKLRDMPSEVLEEEGWALVYDKSG</sequence>
<organism evidence="1 2">
    <name type="scientific">Helianthus annuus</name>
    <name type="common">Common sunflower</name>
    <dbReference type="NCBI Taxonomy" id="4232"/>
    <lineage>
        <taxon>Eukaryota</taxon>
        <taxon>Viridiplantae</taxon>
        <taxon>Streptophyta</taxon>
        <taxon>Embryophyta</taxon>
        <taxon>Tracheophyta</taxon>
        <taxon>Spermatophyta</taxon>
        <taxon>Magnoliopsida</taxon>
        <taxon>eudicotyledons</taxon>
        <taxon>Gunneridae</taxon>
        <taxon>Pentapetalae</taxon>
        <taxon>asterids</taxon>
        <taxon>campanulids</taxon>
        <taxon>Asterales</taxon>
        <taxon>Asteraceae</taxon>
        <taxon>Asteroideae</taxon>
        <taxon>Heliantheae alliance</taxon>
        <taxon>Heliantheae</taxon>
        <taxon>Helianthus</taxon>
    </lineage>
</organism>
<dbReference type="EMBL" id="CM007893">
    <property type="protein sequence ID" value="OTG28862.1"/>
    <property type="molecule type" value="Genomic_DNA"/>
</dbReference>
<accession>A0A251V1K7</accession>
<proteinExistence type="predicted"/>
<protein>
    <submittedName>
        <fullName evidence="1">Uncharacterized protein</fullName>
    </submittedName>
</protein>
<name>A0A251V1K7_HELAN</name>
<gene>
    <name evidence="1" type="ORF">HannXRQ_Chr04g0115961</name>
</gene>
<evidence type="ECO:0000313" key="1">
    <source>
        <dbReference type="EMBL" id="OTG28862.1"/>
    </source>
</evidence>
<dbReference type="Proteomes" id="UP000215914">
    <property type="component" value="Chromosome 4"/>
</dbReference>
<dbReference type="AlphaFoldDB" id="A0A251V1K7"/>
<dbReference type="InParanoid" id="A0A251V1K7"/>